<gene>
    <name evidence="2" type="ORF">SDC9_144829</name>
</gene>
<dbReference type="EMBL" id="VSSQ01043894">
    <property type="protein sequence ID" value="MPM97652.1"/>
    <property type="molecule type" value="Genomic_DNA"/>
</dbReference>
<accession>A0A645EAK7</accession>
<organism evidence="2">
    <name type="scientific">bioreactor metagenome</name>
    <dbReference type="NCBI Taxonomy" id="1076179"/>
    <lineage>
        <taxon>unclassified sequences</taxon>
        <taxon>metagenomes</taxon>
        <taxon>ecological metagenomes</taxon>
    </lineage>
</organism>
<protein>
    <submittedName>
        <fullName evidence="2">Uncharacterized protein</fullName>
    </submittedName>
</protein>
<name>A0A645EAK7_9ZZZZ</name>
<reference evidence="2" key="1">
    <citation type="submission" date="2019-08" db="EMBL/GenBank/DDBJ databases">
        <authorList>
            <person name="Kucharzyk K."/>
            <person name="Murdoch R.W."/>
            <person name="Higgins S."/>
            <person name="Loffler F."/>
        </authorList>
    </citation>
    <scope>NUCLEOTIDE SEQUENCE</scope>
</reference>
<comment type="caution">
    <text evidence="2">The sequence shown here is derived from an EMBL/GenBank/DDBJ whole genome shotgun (WGS) entry which is preliminary data.</text>
</comment>
<feature type="region of interest" description="Disordered" evidence="1">
    <location>
        <begin position="13"/>
        <end position="41"/>
    </location>
</feature>
<sequence>MILALLFKSYGPQKRIITDDEESNTDIETEEESDRNEQDAT</sequence>
<dbReference type="AlphaFoldDB" id="A0A645EAK7"/>
<feature type="compositionally biased region" description="Acidic residues" evidence="1">
    <location>
        <begin position="19"/>
        <end position="34"/>
    </location>
</feature>
<evidence type="ECO:0000313" key="2">
    <source>
        <dbReference type="EMBL" id="MPM97652.1"/>
    </source>
</evidence>
<evidence type="ECO:0000256" key="1">
    <source>
        <dbReference type="SAM" id="MobiDB-lite"/>
    </source>
</evidence>
<proteinExistence type="predicted"/>